<dbReference type="SUPFAM" id="SSF54928">
    <property type="entry name" value="RNA-binding domain, RBD"/>
    <property type="match status" value="1"/>
</dbReference>
<comment type="caution">
    <text evidence="5">The sequence shown here is derived from an EMBL/GenBank/DDBJ whole genome shotgun (WGS) entry which is preliminary data.</text>
</comment>
<keyword evidence="3" id="KW-0508">mRNA splicing</keyword>
<keyword evidence="6" id="KW-1185">Reference proteome</keyword>
<dbReference type="Gene3D" id="3.30.70.330">
    <property type="match status" value="1"/>
</dbReference>
<feature type="compositionally biased region" description="Low complexity" evidence="4">
    <location>
        <begin position="133"/>
        <end position="151"/>
    </location>
</feature>
<sequence>MNYGEDHSSRSGNGVSSRRDGRSDRPGRYDDYNPRRESDANDNASGGSDRRRDQRNYRQRDGRDNRQYNNYRRNDYGEPRDRGRIRPMDRDRDPRNTYQPRQNRNYMPSGPHRSREGTPSGDYYSPSQSQMEYSQHQASPQSSQHYQQAPSKNDVQSNTPEYSKEELISRYLKKLSYMNKVQSIDEVKIIDSQWGVKPKGFEKVTVQRAKLSGLFPLPGYPRPVDFTKLEDSINSSKTDLFYDSYKIDPLDSRNAKIVVVKDIDFEKIDHLKVADYLNKFLAKIDVQETSVNNIESKRKTKDDKNLIVQFNNNVCATIILSLNGSTIPVQGLKDDDDDDEDEDDGDNDGDQDRVTDQGELQLVISRPGEYVTQCLPPYKEIDTTNIEETVIDNPRKITIIVDEKATDTEIIDALKLSDKYQIKGFQLLREIGTRKSLGIGFVEYFFDPTMYKNTIRVIPKIESVIEQLKSSQSKVILNAFLSCVIPGKTGIEDCPMDFNSLKALAKGEYVTNHPKSKVIELINLITPKDLVEDSNYKFIHHDILLECETFGDVVSIKIPRPANDFTPGISQFSQPGLGKIYVEYQDEQMALDAIMGLSGRMYNDRTVLCAFHNHQDYLNGIL</sequence>
<dbReference type="CDD" id="cd12232">
    <property type="entry name" value="RRM3_U2AF65"/>
    <property type="match status" value="1"/>
</dbReference>
<dbReference type="PANTHER" id="PTHR23139">
    <property type="entry name" value="RNA-BINDING PROTEIN"/>
    <property type="match status" value="1"/>
</dbReference>
<feature type="compositionally biased region" description="Polar residues" evidence="4">
    <location>
        <begin position="96"/>
        <end position="106"/>
    </location>
</feature>
<protein>
    <submittedName>
        <fullName evidence="5">Splicing factor U2AF 59 kDa subunit</fullName>
    </submittedName>
</protein>
<dbReference type="InterPro" id="IPR012677">
    <property type="entry name" value="Nucleotide-bd_a/b_plait_sf"/>
</dbReference>
<dbReference type="AlphaFoldDB" id="A0A9P0QNS9"/>
<gene>
    <name evidence="5" type="ORF">CLIB1423_05S06854</name>
</gene>
<dbReference type="EMBL" id="CAKXYY010000005">
    <property type="protein sequence ID" value="CAH2352154.1"/>
    <property type="molecule type" value="Genomic_DNA"/>
</dbReference>
<dbReference type="InterPro" id="IPR035979">
    <property type="entry name" value="RBD_domain_sf"/>
</dbReference>
<dbReference type="OrthoDB" id="10266058at2759"/>
<dbReference type="GO" id="GO:0008380">
    <property type="term" value="P:RNA splicing"/>
    <property type="evidence" value="ECO:0007669"/>
    <property type="project" value="UniProtKB-KW"/>
</dbReference>
<feature type="compositionally biased region" description="Basic and acidic residues" evidence="4">
    <location>
        <begin position="17"/>
        <end position="39"/>
    </location>
</feature>
<evidence type="ECO:0000313" key="5">
    <source>
        <dbReference type="EMBL" id="CAH2352154.1"/>
    </source>
</evidence>
<evidence type="ECO:0000256" key="1">
    <source>
        <dbReference type="ARBA" id="ARBA00022664"/>
    </source>
</evidence>
<name>A0A9P0QNS9_9ASCO</name>
<dbReference type="Proteomes" id="UP000837801">
    <property type="component" value="Unassembled WGS sequence"/>
</dbReference>
<keyword evidence="1" id="KW-0507">mRNA processing</keyword>
<reference evidence="5" key="1">
    <citation type="submission" date="2022-03" db="EMBL/GenBank/DDBJ databases">
        <authorList>
            <person name="Legras J.-L."/>
            <person name="Devillers H."/>
            <person name="Grondin C."/>
        </authorList>
    </citation>
    <scope>NUCLEOTIDE SEQUENCE</scope>
    <source>
        <strain evidence="5">CLIB 1423</strain>
    </source>
</reference>
<evidence type="ECO:0000256" key="3">
    <source>
        <dbReference type="ARBA" id="ARBA00023187"/>
    </source>
</evidence>
<evidence type="ECO:0000256" key="4">
    <source>
        <dbReference type="SAM" id="MobiDB-lite"/>
    </source>
</evidence>
<dbReference type="GO" id="GO:0006397">
    <property type="term" value="P:mRNA processing"/>
    <property type="evidence" value="ECO:0007669"/>
    <property type="project" value="UniProtKB-KW"/>
</dbReference>
<feature type="region of interest" description="Disordered" evidence="4">
    <location>
        <begin position="1"/>
        <end position="162"/>
    </location>
</feature>
<keyword evidence="2" id="KW-0694">RNA-binding</keyword>
<organism evidence="5 6">
    <name type="scientific">[Candida] railenensis</name>
    <dbReference type="NCBI Taxonomy" id="45579"/>
    <lineage>
        <taxon>Eukaryota</taxon>
        <taxon>Fungi</taxon>
        <taxon>Dikarya</taxon>
        <taxon>Ascomycota</taxon>
        <taxon>Saccharomycotina</taxon>
        <taxon>Pichiomycetes</taxon>
        <taxon>Debaryomycetaceae</taxon>
        <taxon>Kurtzmaniella</taxon>
    </lineage>
</organism>
<dbReference type="GO" id="GO:0003723">
    <property type="term" value="F:RNA binding"/>
    <property type="evidence" value="ECO:0007669"/>
    <property type="project" value="UniProtKB-KW"/>
</dbReference>
<evidence type="ECO:0000313" key="6">
    <source>
        <dbReference type="Proteomes" id="UP000837801"/>
    </source>
</evidence>
<accession>A0A9P0QNS9</accession>
<feature type="compositionally biased region" description="Acidic residues" evidence="4">
    <location>
        <begin position="334"/>
        <end position="349"/>
    </location>
</feature>
<feature type="region of interest" description="Disordered" evidence="4">
    <location>
        <begin position="330"/>
        <end position="353"/>
    </location>
</feature>
<evidence type="ECO:0000256" key="2">
    <source>
        <dbReference type="ARBA" id="ARBA00022884"/>
    </source>
</evidence>
<proteinExistence type="predicted"/>
<feature type="compositionally biased region" description="Basic and acidic residues" evidence="4">
    <location>
        <begin position="48"/>
        <end position="95"/>
    </location>
</feature>